<dbReference type="Proteomes" id="UP001247805">
    <property type="component" value="Unassembled WGS sequence"/>
</dbReference>
<dbReference type="EC" id="3.1.-.-" evidence="3"/>
<dbReference type="RefSeq" id="WP_316026687.1">
    <property type="nucleotide sequence ID" value="NZ_JAWDIO010000002.1"/>
</dbReference>
<feature type="chain" id="PRO_5047494668" evidence="1">
    <location>
        <begin position="26"/>
        <end position="327"/>
    </location>
</feature>
<accession>A0ABU3SYQ1</accession>
<comment type="caution">
    <text evidence="3">The sequence shown here is derived from an EMBL/GenBank/DDBJ whole genome shotgun (WGS) entry which is preliminary data.</text>
</comment>
<keyword evidence="3" id="KW-0378">Hydrolase</keyword>
<dbReference type="Gene3D" id="3.40.50.1110">
    <property type="entry name" value="SGNH hydrolase"/>
    <property type="match status" value="1"/>
</dbReference>
<name>A0ABU3SYQ1_9ALTE</name>
<dbReference type="EMBL" id="JAWDIO010000002">
    <property type="protein sequence ID" value="MDU0355133.1"/>
    <property type="molecule type" value="Genomic_DNA"/>
</dbReference>
<dbReference type="CDD" id="cd01834">
    <property type="entry name" value="SGNH_hydrolase_like_2"/>
    <property type="match status" value="1"/>
</dbReference>
<keyword evidence="4" id="KW-1185">Reference proteome</keyword>
<protein>
    <submittedName>
        <fullName evidence="3">SGNH/GDSL hydrolase family protein</fullName>
        <ecNumber evidence="3">3.1.-.-</ecNumber>
    </submittedName>
</protein>
<feature type="signal peptide" evidence="1">
    <location>
        <begin position="1"/>
        <end position="25"/>
    </location>
</feature>
<dbReference type="SUPFAM" id="SSF52266">
    <property type="entry name" value="SGNH hydrolase"/>
    <property type="match status" value="1"/>
</dbReference>
<organism evidence="3 4">
    <name type="scientific">Paraglaciecola aquimarina</name>
    <dbReference type="NCBI Taxonomy" id="1235557"/>
    <lineage>
        <taxon>Bacteria</taxon>
        <taxon>Pseudomonadati</taxon>
        <taxon>Pseudomonadota</taxon>
        <taxon>Gammaproteobacteria</taxon>
        <taxon>Alteromonadales</taxon>
        <taxon>Alteromonadaceae</taxon>
        <taxon>Paraglaciecola</taxon>
    </lineage>
</organism>
<keyword evidence="1" id="KW-0732">Signal</keyword>
<dbReference type="InterPro" id="IPR013830">
    <property type="entry name" value="SGNH_hydro"/>
</dbReference>
<evidence type="ECO:0000256" key="1">
    <source>
        <dbReference type="SAM" id="SignalP"/>
    </source>
</evidence>
<dbReference type="Pfam" id="PF13472">
    <property type="entry name" value="Lipase_GDSL_2"/>
    <property type="match status" value="1"/>
</dbReference>
<evidence type="ECO:0000313" key="4">
    <source>
        <dbReference type="Proteomes" id="UP001247805"/>
    </source>
</evidence>
<dbReference type="PROSITE" id="PS51257">
    <property type="entry name" value="PROKAR_LIPOPROTEIN"/>
    <property type="match status" value="1"/>
</dbReference>
<dbReference type="PANTHER" id="PTHR30383:SF5">
    <property type="entry name" value="SGNH HYDROLASE-TYPE ESTERASE DOMAIN-CONTAINING PROTEIN"/>
    <property type="match status" value="1"/>
</dbReference>
<dbReference type="InterPro" id="IPR036514">
    <property type="entry name" value="SGNH_hydro_sf"/>
</dbReference>
<reference evidence="3 4" key="1">
    <citation type="submission" date="2023-10" db="EMBL/GenBank/DDBJ databases">
        <title>Glaciecola aquimarina strain GGW-M5 nov., isolated from a coastal seawater.</title>
        <authorList>
            <person name="Bayburt H."/>
            <person name="Kim J.M."/>
            <person name="Choi B.J."/>
            <person name="Jeon C.O."/>
        </authorList>
    </citation>
    <scope>NUCLEOTIDE SEQUENCE [LARGE SCALE GENOMIC DNA]</scope>
    <source>
        <strain evidence="3 4">KCTC 32108</strain>
    </source>
</reference>
<gene>
    <name evidence="3" type="ORF">RS130_15585</name>
</gene>
<evidence type="ECO:0000259" key="2">
    <source>
        <dbReference type="Pfam" id="PF13472"/>
    </source>
</evidence>
<evidence type="ECO:0000313" key="3">
    <source>
        <dbReference type="EMBL" id="MDU0355133.1"/>
    </source>
</evidence>
<dbReference type="InterPro" id="IPR051532">
    <property type="entry name" value="Ester_Hydrolysis_Enzymes"/>
</dbReference>
<proteinExistence type="predicted"/>
<feature type="domain" description="SGNH hydrolase-type esterase" evidence="2">
    <location>
        <begin position="53"/>
        <end position="241"/>
    </location>
</feature>
<dbReference type="GO" id="GO:0016787">
    <property type="term" value="F:hydrolase activity"/>
    <property type="evidence" value="ECO:0007669"/>
    <property type="project" value="UniProtKB-KW"/>
</dbReference>
<dbReference type="PANTHER" id="PTHR30383">
    <property type="entry name" value="THIOESTERASE 1/PROTEASE 1/LYSOPHOSPHOLIPASE L1"/>
    <property type="match status" value="1"/>
</dbReference>
<sequence length="327" mass="37124">MTKWIILVQRTLVILLLGLTACSHHKTPNFQGPSHSISNNTKGLTKETERIVFIGDSITYSGEFVAYIEAYLRVAYPERDYQFINIGLPSETVSGLSEVGHAGGAFPRPDAKERLQRSLDELKPDLVFSCYGINDGIYLPFAQSRFAAYQNGQQNLHNTVLATGASLIHLTPPDYDKKHEQQYSQVMDTYSNWLISQTNQQGWQVIDLHFPMQQQLTRERKVNPNFYYAKDGIHPNSAGHWQMAKAVLAGLGEPMARTFSETIDRLEPKVDAETLYKLVKQQQSILKDTYLTEIGHTRPRMKVGLPLKQAHEKVKQIEREIQAVLQP</sequence>